<dbReference type="Pfam" id="PF20148">
    <property type="entry name" value="DUF6531"/>
    <property type="match status" value="1"/>
</dbReference>
<dbReference type="Pfam" id="PF05593">
    <property type="entry name" value="RHS_repeat"/>
    <property type="match status" value="2"/>
</dbReference>
<dbReference type="Proteomes" id="UP001467690">
    <property type="component" value="Unassembled WGS sequence"/>
</dbReference>
<dbReference type="InterPro" id="IPR045351">
    <property type="entry name" value="DUF6531"/>
</dbReference>
<reference evidence="2 3" key="1">
    <citation type="submission" date="2024-06" db="EMBL/GenBank/DDBJ databases">
        <authorList>
            <person name="Chen R.Y."/>
        </authorList>
    </citation>
    <scope>NUCLEOTIDE SEQUENCE [LARGE SCALE GENOMIC DNA]</scope>
    <source>
        <strain evidence="2 3">D2</strain>
    </source>
</reference>
<keyword evidence="3" id="KW-1185">Reference proteome</keyword>
<dbReference type="PANTHER" id="PTHR32305">
    <property type="match status" value="1"/>
</dbReference>
<feature type="domain" description="DUF6531" evidence="1">
    <location>
        <begin position="50"/>
        <end position="111"/>
    </location>
</feature>
<dbReference type="Gene3D" id="2.180.10.10">
    <property type="entry name" value="RHS repeat-associated core"/>
    <property type="match status" value="2"/>
</dbReference>
<evidence type="ECO:0000313" key="2">
    <source>
        <dbReference type="EMBL" id="MER2492100.1"/>
    </source>
</evidence>
<protein>
    <submittedName>
        <fullName evidence="2">DUF6531 domain-containing protein</fullName>
    </submittedName>
</protein>
<name>A0ABV1RGP8_9ALTE</name>
<dbReference type="InterPro" id="IPR006530">
    <property type="entry name" value="YD"/>
</dbReference>
<accession>A0ABV1RGP8</accession>
<dbReference type="InterPro" id="IPR050708">
    <property type="entry name" value="T6SS_VgrG/RHS"/>
</dbReference>
<comment type="caution">
    <text evidence="2">The sequence shown here is derived from an EMBL/GenBank/DDBJ whole genome shotgun (WGS) entry which is preliminary data.</text>
</comment>
<evidence type="ECO:0000259" key="1">
    <source>
        <dbReference type="Pfam" id="PF20148"/>
    </source>
</evidence>
<dbReference type="Gene3D" id="3.90.930.1">
    <property type="match status" value="1"/>
</dbReference>
<gene>
    <name evidence="2" type="ORF">ABS311_09415</name>
</gene>
<sequence>MYKQANQSTKRAIETVLAANTAAITEEFENLEIDLDIKKALKEFEDCTAGNPIDIASGVKKQWMLDFQSGHTNLPLKIERMYTSELDYFPYENLVFGRQWTSNFSYFFDIESSLDSEGRHSATLYRGLEGKLQLQAELSPYSPPTWYYMDGTPARMTNISGFWAYLTDDNKIEFYRPDGRISAIRDEATNAIQYFKYDESTDKLHRVVHSDTSYLEFSYPSSNQLEIKTSEGDVFKYSASPYRNSHLLSRVEFPGEPVAYETYGYHPNGPALISLSFNDVVFAEWTYASVSSNKIGRANSSTHFGEDNNEENKVTLDFTSAGPKNWIDVTNANHNVTRYTTNNNTKRIEEIQGEAIGSCLGSNTKRTFNSLGQIDTLTKANGSVTKYKYNKFGWVTETTEAYGSDDERTTKRTWEQGRKLPKIQENSKQKITYTYYSDKPWLIASKTILDKITGLTRKWTYGYTFYQTGLEAIQSKYIDGPLSGPSDRQYEYYNNLGQLTHTINALEQQTTYDNYNENGKLERITYPDGSTISYTYHPRGWLLTKTQSNSYGSATTTYTYDHRGNLQSVIDPKGVTETYNYTPSFKLNTKNRGPWQQDLDYDKLGKINNIQLRWGSDLKFDKIFDNDELGRRYKDHDGKNYETETTYTASNQIERIINGAGDTVQYNYYDNLGRPTSTFDAAGGETEFKYDVLDNVTEVTDAINRNFTYVYNGLCSVLFSHHTFGQIVHHTIG</sequence>
<dbReference type="RefSeq" id="WP_350401593.1">
    <property type="nucleotide sequence ID" value="NZ_JBELOE010000197.1"/>
</dbReference>
<dbReference type="InterPro" id="IPR031325">
    <property type="entry name" value="RHS_repeat"/>
</dbReference>
<dbReference type="NCBIfam" id="TIGR01643">
    <property type="entry name" value="YD_repeat_2x"/>
    <property type="match status" value="3"/>
</dbReference>
<evidence type="ECO:0000313" key="3">
    <source>
        <dbReference type="Proteomes" id="UP001467690"/>
    </source>
</evidence>
<proteinExistence type="predicted"/>
<organism evidence="2 3">
    <name type="scientific">Catenovulum sediminis</name>
    <dbReference type="NCBI Taxonomy" id="1740262"/>
    <lineage>
        <taxon>Bacteria</taxon>
        <taxon>Pseudomonadati</taxon>
        <taxon>Pseudomonadota</taxon>
        <taxon>Gammaproteobacteria</taxon>
        <taxon>Alteromonadales</taxon>
        <taxon>Alteromonadaceae</taxon>
        <taxon>Catenovulum</taxon>
    </lineage>
</organism>
<dbReference type="PANTHER" id="PTHR32305:SF15">
    <property type="entry name" value="PROTEIN RHSA-RELATED"/>
    <property type="match status" value="1"/>
</dbReference>
<dbReference type="EMBL" id="JBELOE010000197">
    <property type="protein sequence ID" value="MER2492100.1"/>
    <property type="molecule type" value="Genomic_DNA"/>
</dbReference>